<gene>
    <name evidence="3" type="ORF">CIPAW_04G080800</name>
</gene>
<dbReference type="InterPro" id="IPR027113">
    <property type="entry name" value="Transc_fact_NFYB/HAP3"/>
</dbReference>
<dbReference type="GO" id="GO:0016602">
    <property type="term" value="C:CCAAT-binding factor complex"/>
    <property type="evidence" value="ECO:0007669"/>
    <property type="project" value="InterPro"/>
</dbReference>
<comment type="caution">
    <text evidence="3">The sequence shown here is derived from an EMBL/GenBank/DDBJ whole genome shotgun (WGS) entry which is preliminary data.</text>
</comment>
<dbReference type="AlphaFoldDB" id="A0A8T1QTG7"/>
<dbReference type="EMBL" id="CM031812">
    <property type="protein sequence ID" value="KAG6657301.1"/>
    <property type="molecule type" value="Genomic_DNA"/>
</dbReference>
<protein>
    <recommendedName>
        <fullName evidence="2">Transcription factor CBF/NF-Y/archaeal histone domain-containing protein</fullName>
    </recommendedName>
</protein>
<evidence type="ECO:0000259" key="2">
    <source>
        <dbReference type="Pfam" id="PF00808"/>
    </source>
</evidence>
<proteinExistence type="predicted"/>
<feature type="region of interest" description="Disordered" evidence="1">
    <location>
        <begin position="1"/>
        <end position="23"/>
    </location>
</feature>
<dbReference type="GO" id="GO:0000978">
    <property type="term" value="F:RNA polymerase II cis-regulatory region sequence-specific DNA binding"/>
    <property type="evidence" value="ECO:0007669"/>
    <property type="project" value="TreeGrafter"/>
</dbReference>
<dbReference type="GO" id="GO:0001228">
    <property type="term" value="F:DNA-binding transcription activator activity, RNA polymerase II-specific"/>
    <property type="evidence" value="ECO:0007669"/>
    <property type="project" value="InterPro"/>
</dbReference>
<evidence type="ECO:0000256" key="1">
    <source>
        <dbReference type="SAM" id="MobiDB-lite"/>
    </source>
</evidence>
<organism evidence="3 4">
    <name type="scientific">Carya illinoinensis</name>
    <name type="common">Pecan</name>
    <dbReference type="NCBI Taxonomy" id="32201"/>
    <lineage>
        <taxon>Eukaryota</taxon>
        <taxon>Viridiplantae</taxon>
        <taxon>Streptophyta</taxon>
        <taxon>Embryophyta</taxon>
        <taxon>Tracheophyta</taxon>
        <taxon>Spermatophyta</taxon>
        <taxon>Magnoliopsida</taxon>
        <taxon>eudicotyledons</taxon>
        <taxon>Gunneridae</taxon>
        <taxon>Pentapetalae</taxon>
        <taxon>rosids</taxon>
        <taxon>fabids</taxon>
        <taxon>Fagales</taxon>
        <taxon>Juglandaceae</taxon>
        <taxon>Carya</taxon>
    </lineage>
</organism>
<evidence type="ECO:0000313" key="4">
    <source>
        <dbReference type="Proteomes" id="UP000811609"/>
    </source>
</evidence>
<dbReference type="Pfam" id="PF00808">
    <property type="entry name" value="CBFD_NFYB_HMF"/>
    <property type="match status" value="1"/>
</dbReference>
<evidence type="ECO:0000313" key="3">
    <source>
        <dbReference type="EMBL" id="KAG6657301.1"/>
    </source>
</evidence>
<feature type="region of interest" description="Disordered" evidence="1">
    <location>
        <begin position="85"/>
        <end position="106"/>
    </location>
</feature>
<feature type="compositionally biased region" description="Polar residues" evidence="1">
    <location>
        <begin position="10"/>
        <end position="20"/>
    </location>
</feature>
<dbReference type="PANTHER" id="PTHR11064:SF122">
    <property type="entry name" value="NUCLEAR TRANSCRIPTION FACTOR Y SUBUNIT B-7"/>
    <property type="match status" value="1"/>
</dbReference>
<keyword evidence="4" id="KW-1185">Reference proteome</keyword>
<sequence>MFKEQHHKWQQQQRTRSLSPHSKYRQIMKKVMIPVNVKISKDAKEAVQECVSEFISFVTDAASVKCQREKRKTINGDDIIYMGNHNPRVGGLRKPSKNVPPKVQRD</sequence>
<dbReference type="Proteomes" id="UP000811609">
    <property type="component" value="Chromosome 4"/>
</dbReference>
<feature type="domain" description="Transcription factor CBF/NF-Y/archaeal histone" evidence="2">
    <location>
        <begin position="24"/>
        <end position="80"/>
    </location>
</feature>
<dbReference type="PANTHER" id="PTHR11064">
    <property type="entry name" value="CCAAT-BINDING TRANSCRIPTION FACTOR-RELATED"/>
    <property type="match status" value="1"/>
</dbReference>
<dbReference type="InterPro" id="IPR003958">
    <property type="entry name" value="CBFA_NFYB_domain"/>
</dbReference>
<accession>A0A8T1QTG7</accession>
<reference evidence="3" key="1">
    <citation type="submission" date="2020-12" db="EMBL/GenBank/DDBJ databases">
        <title>WGS assembly of Carya illinoinensis cv. Pawnee.</title>
        <authorList>
            <person name="Platts A."/>
            <person name="Shu S."/>
            <person name="Wright S."/>
            <person name="Barry K."/>
            <person name="Edger P."/>
            <person name="Pires J.C."/>
            <person name="Schmutz J."/>
        </authorList>
    </citation>
    <scope>NUCLEOTIDE SEQUENCE</scope>
    <source>
        <tissue evidence="3">Leaf</tissue>
    </source>
</reference>
<name>A0A8T1QTG7_CARIL</name>
<dbReference type="CDD" id="cd22907">
    <property type="entry name" value="HFD_NFYB"/>
    <property type="match status" value="1"/>
</dbReference>